<keyword evidence="1" id="KW-1133">Transmembrane helix</keyword>
<feature type="transmembrane region" description="Helical" evidence="1">
    <location>
        <begin position="89"/>
        <end position="109"/>
    </location>
</feature>
<organism evidence="2 3">
    <name type="scientific">Entotheonella factor</name>
    <dbReference type="NCBI Taxonomy" id="1429438"/>
    <lineage>
        <taxon>Bacteria</taxon>
        <taxon>Pseudomonadati</taxon>
        <taxon>Nitrospinota/Tectimicrobiota group</taxon>
        <taxon>Candidatus Tectimicrobiota</taxon>
        <taxon>Candidatus Entotheonellia</taxon>
        <taxon>Candidatus Entotheonellales</taxon>
        <taxon>Candidatus Entotheonellaceae</taxon>
        <taxon>Candidatus Entotheonella</taxon>
    </lineage>
</organism>
<evidence type="ECO:0000313" key="3">
    <source>
        <dbReference type="Proteomes" id="UP000019141"/>
    </source>
</evidence>
<name>W4LBU4_ENTF1</name>
<sequence>MATYDALMDEHARGMSWGEGQWLRSPRWDLFFLTLSGVLVVIPLILFELMGRSAMFINLFVAGVIGGPHMYATFFRTALDPSFRRHHPLVMVISCLIPVLVITCAVWHFQLLITLFFFWASIHVLHQITYILECYDRKQLSGLMTWSKAIDYAVVFSCLFPLATYKFIHGSFYIGETQLLYPEILKTPLVFYAVTAFFLLACLLFVIKTVMEIRHGAVHYPKLLLILTTVTLALIITSYSGSQLEIAFQGFNTWHSFQYMALTWYILLLRQSQTPQPSGESHPRNVNKVMSWLKDTVEHKRFWHFFAPNLLLTALALVVIGAVVGATGITFEQSYYIVVLSVLLVHYFHDHVLFTQFDHLRRA</sequence>
<evidence type="ECO:0000256" key="1">
    <source>
        <dbReference type="SAM" id="Phobius"/>
    </source>
</evidence>
<feature type="transmembrane region" description="Helical" evidence="1">
    <location>
        <begin position="152"/>
        <end position="169"/>
    </location>
</feature>
<feature type="transmembrane region" description="Helical" evidence="1">
    <location>
        <begin position="246"/>
        <end position="268"/>
    </location>
</feature>
<protein>
    <submittedName>
        <fullName evidence="2">Uncharacterized protein</fullName>
    </submittedName>
</protein>
<keyword evidence="1" id="KW-0812">Transmembrane</keyword>
<feature type="transmembrane region" description="Helical" evidence="1">
    <location>
        <begin position="189"/>
        <end position="211"/>
    </location>
</feature>
<feature type="transmembrane region" description="Helical" evidence="1">
    <location>
        <begin position="30"/>
        <end position="50"/>
    </location>
</feature>
<dbReference type="EMBL" id="AZHW01000901">
    <property type="protein sequence ID" value="ETW95573.1"/>
    <property type="molecule type" value="Genomic_DNA"/>
</dbReference>
<feature type="transmembrane region" description="Helical" evidence="1">
    <location>
        <begin position="115"/>
        <end position="132"/>
    </location>
</feature>
<dbReference type="AlphaFoldDB" id="W4LBU4"/>
<comment type="caution">
    <text evidence="2">The sequence shown here is derived from an EMBL/GenBank/DDBJ whole genome shotgun (WGS) entry which is preliminary data.</text>
</comment>
<proteinExistence type="predicted"/>
<feature type="transmembrane region" description="Helical" evidence="1">
    <location>
        <begin position="223"/>
        <end position="240"/>
    </location>
</feature>
<feature type="transmembrane region" description="Helical" evidence="1">
    <location>
        <begin position="56"/>
        <end position="77"/>
    </location>
</feature>
<dbReference type="Proteomes" id="UP000019141">
    <property type="component" value="Unassembled WGS sequence"/>
</dbReference>
<accession>W4LBU4</accession>
<evidence type="ECO:0000313" key="2">
    <source>
        <dbReference type="EMBL" id="ETW95573.1"/>
    </source>
</evidence>
<gene>
    <name evidence="2" type="ORF">ETSY1_30020</name>
</gene>
<keyword evidence="1" id="KW-0472">Membrane</keyword>
<reference evidence="2 3" key="1">
    <citation type="journal article" date="2014" name="Nature">
        <title>An environmental bacterial taxon with a large and distinct metabolic repertoire.</title>
        <authorList>
            <person name="Wilson M.C."/>
            <person name="Mori T."/>
            <person name="Ruckert C."/>
            <person name="Uria A.R."/>
            <person name="Helf M.J."/>
            <person name="Takada K."/>
            <person name="Gernert C."/>
            <person name="Steffens U.A."/>
            <person name="Heycke N."/>
            <person name="Schmitt S."/>
            <person name="Rinke C."/>
            <person name="Helfrich E.J."/>
            <person name="Brachmann A.O."/>
            <person name="Gurgui C."/>
            <person name="Wakimoto T."/>
            <person name="Kracht M."/>
            <person name="Crusemann M."/>
            <person name="Hentschel U."/>
            <person name="Abe I."/>
            <person name="Matsunaga S."/>
            <person name="Kalinowski J."/>
            <person name="Takeyama H."/>
            <person name="Piel J."/>
        </authorList>
    </citation>
    <scope>NUCLEOTIDE SEQUENCE [LARGE SCALE GENOMIC DNA]</scope>
    <source>
        <strain evidence="3">TSY1</strain>
    </source>
</reference>
<feature type="transmembrane region" description="Helical" evidence="1">
    <location>
        <begin position="335"/>
        <end position="354"/>
    </location>
</feature>
<feature type="transmembrane region" description="Helical" evidence="1">
    <location>
        <begin position="310"/>
        <end position="329"/>
    </location>
</feature>
<dbReference type="HOGENOM" id="CLU_762247_0_0_7"/>
<keyword evidence="3" id="KW-1185">Reference proteome</keyword>